<name>A0A1W1WSM4_9BACT</name>
<dbReference type="AlphaFoldDB" id="A0A1W1WSM4"/>
<dbReference type="EMBL" id="FWWZ01000001">
    <property type="protein sequence ID" value="SMC09205.1"/>
    <property type="molecule type" value="Genomic_DNA"/>
</dbReference>
<reference evidence="3" key="1">
    <citation type="submission" date="2017-04" db="EMBL/GenBank/DDBJ databases">
        <authorList>
            <person name="Varghese N."/>
            <person name="Submissions S."/>
        </authorList>
    </citation>
    <scope>NUCLEOTIDE SEQUENCE [LARGE SCALE GENOMIC DNA]</scope>
    <source>
        <strain evidence="3">DSM 16512</strain>
    </source>
</reference>
<protein>
    <recommendedName>
        <fullName evidence="4">Metal ABC transporter ATP-binding protein</fullName>
    </recommendedName>
</protein>
<dbReference type="PROSITE" id="PS51257">
    <property type="entry name" value="PROKAR_LIPOPROTEIN"/>
    <property type="match status" value="1"/>
</dbReference>
<accession>A0A1W1WSM4</accession>
<evidence type="ECO:0000313" key="3">
    <source>
        <dbReference type="Proteomes" id="UP000192602"/>
    </source>
</evidence>
<evidence type="ECO:0000313" key="2">
    <source>
        <dbReference type="EMBL" id="SMC09205.1"/>
    </source>
</evidence>
<dbReference type="RefSeq" id="WP_084275444.1">
    <property type="nucleotide sequence ID" value="NZ_AP026671.1"/>
</dbReference>
<dbReference type="OrthoDB" id="6647798at2"/>
<evidence type="ECO:0008006" key="4">
    <source>
        <dbReference type="Google" id="ProtNLM"/>
    </source>
</evidence>
<dbReference type="Proteomes" id="UP000192602">
    <property type="component" value="Unassembled WGS sequence"/>
</dbReference>
<keyword evidence="3" id="KW-1185">Reference proteome</keyword>
<organism evidence="2 3">
    <name type="scientific">Nitratiruptor tergarcus DSM 16512</name>
    <dbReference type="NCBI Taxonomy" id="1069081"/>
    <lineage>
        <taxon>Bacteria</taxon>
        <taxon>Pseudomonadati</taxon>
        <taxon>Campylobacterota</taxon>
        <taxon>Epsilonproteobacteria</taxon>
        <taxon>Nautiliales</taxon>
        <taxon>Nitratiruptoraceae</taxon>
        <taxon>Nitratiruptor</taxon>
    </lineage>
</organism>
<evidence type="ECO:0000256" key="1">
    <source>
        <dbReference type="SAM" id="SignalP"/>
    </source>
</evidence>
<feature type="chain" id="PRO_5013117047" description="Metal ABC transporter ATP-binding protein" evidence="1">
    <location>
        <begin position="22"/>
        <end position="127"/>
    </location>
</feature>
<keyword evidence="1" id="KW-0732">Signal</keyword>
<gene>
    <name evidence="2" type="ORF">SAMN05660197_1010</name>
</gene>
<feature type="signal peptide" evidence="1">
    <location>
        <begin position="1"/>
        <end position="21"/>
    </location>
</feature>
<proteinExistence type="predicted"/>
<dbReference type="STRING" id="1069081.SAMN05660197_1010"/>
<sequence>MRKIVSLSLMLGVLFTGCAKKAEDINAAYVSPLQYRHYSCEQLQDEMARVSAKVSEIAGVQDKAHKRDVLATTVGLVVFWPALFFLASGDKAEELSRLKGEYEALQQSAIKKDCSFVASLKSRVDED</sequence>